<feature type="non-terminal residue" evidence="1">
    <location>
        <position position="55"/>
    </location>
</feature>
<protein>
    <submittedName>
        <fullName evidence="1">Uncharacterized protein</fullName>
    </submittedName>
</protein>
<comment type="caution">
    <text evidence="1">The sequence shown here is derived from an EMBL/GenBank/DDBJ whole genome shotgun (WGS) entry which is preliminary data.</text>
</comment>
<dbReference type="EMBL" id="CAUYUJ010003101">
    <property type="protein sequence ID" value="CAK0803822.1"/>
    <property type="molecule type" value="Genomic_DNA"/>
</dbReference>
<dbReference type="Proteomes" id="UP001189429">
    <property type="component" value="Unassembled WGS sequence"/>
</dbReference>
<name>A0ABN9QD27_9DINO</name>
<proteinExistence type="predicted"/>
<evidence type="ECO:0000313" key="2">
    <source>
        <dbReference type="Proteomes" id="UP001189429"/>
    </source>
</evidence>
<evidence type="ECO:0000313" key="1">
    <source>
        <dbReference type="EMBL" id="CAK0803822.1"/>
    </source>
</evidence>
<accession>A0ABN9QD27</accession>
<keyword evidence="2" id="KW-1185">Reference proteome</keyword>
<gene>
    <name evidence="1" type="ORF">PCOR1329_LOCUS10854</name>
</gene>
<sequence length="55" mass="6140">PPPVQRLARPLPGMVPRVRSERHQQEDHAVARDLGVPAMRGVLRCRHARATGRSP</sequence>
<organism evidence="1 2">
    <name type="scientific">Prorocentrum cordatum</name>
    <dbReference type="NCBI Taxonomy" id="2364126"/>
    <lineage>
        <taxon>Eukaryota</taxon>
        <taxon>Sar</taxon>
        <taxon>Alveolata</taxon>
        <taxon>Dinophyceae</taxon>
        <taxon>Prorocentrales</taxon>
        <taxon>Prorocentraceae</taxon>
        <taxon>Prorocentrum</taxon>
    </lineage>
</organism>
<reference evidence="1" key="1">
    <citation type="submission" date="2023-10" db="EMBL/GenBank/DDBJ databases">
        <authorList>
            <person name="Chen Y."/>
            <person name="Shah S."/>
            <person name="Dougan E. K."/>
            <person name="Thang M."/>
            <person name="Chan C."/>
        </authorList>
    </citation>
    <scope>NUCLEOTIDE SEQUENCE [LARGE SCALE GENOMIC DNA]</scope>
</reference>
<feature type="non-terminal residue" evidence="1">
    <location>
        <position position="1"/>
    </location>
</feature>